<evidence type="ECO:0000256" key="1">
    <source>
        <dbReference type="ARBA" id="ARBA00004651"/>
    </source>
</evidence>
<evidence type="ECO:0000259" key="8">
    <source>
        <dbReference type="Pfam" id="PF12704"/>
    </source>
</evidence>
<dbReference type="Pfam" id="PF12704">
    <property type="entry name" value="MacB_PCD"/>
    <property type="match status" value="1"/>
</dbReference>
<name>A0ABX2PMJ3_9RHOB</name>
<gene>
    <name evidence="9" type="ORF">HW561_06020</name>
</gene>
<dbReference type="RefSeq" id="WP_176862711.1">
    <property type="nucleotide sequence ID" value="NZ_JABXWT010000002.1"/>
</dbReference>
<comment type="subcellular location">
    <subcellularLocation>
        <location evidence="1">Cell membrane</location>
        <topology evidence="1">Multi-pass membrane protein</topology>
    </subcellularLocation>
</comment>
<feature type="transmembrane region" description="Helical" evidence="6">
    <location>
        <begin position="673"/>
        <end position="694"/>
    </location>
</feature>
<organism evidence="9 10">
    <name type="scientific">Ruegeria haliotis</name>
    <dbReference type="NCBI Taxonomy" id="2747601"/>
    <lineage>
        <taxon>Bacteria</taxon>
        <taxon>Pseudomonadati</taxon>
        <taxon>Pseudomonadota</taxon>
        <taxon>Alphaproteobacteria</taxon>
        <taxon>Rhodobacterales</taxon>
        <taxon>Roseobacteraceae</taxon>
        <taxon>Ruegeria</taxon>
    </lineage>
</organism>
<feature type="transmembrane region" description="Helical" evidence="6">
    <location>
        <begin position="273"/>
        <end position="304"/>
    </location>
</feature>
<feature type="domain" description="ABC3 transporter permease C-terminal" evidence="7">
    <location>
        <begin position="232"/>
        <end position="356"/>
    </location>
</feature>
<feature type="transmembrane region" description="Helical" evidence="6">
    <location>
        <begin position="444"/>
        <end position="466"/>
    </location>
</feature>
<feature type="domain" description="MacB-like periplasmic core" evidence="8">
    <location>
        <begin position="451"/>
        <end position="637"/>
    </location>
</feature>
<keyword evidence="10" id="KW-1185">Reference proteome</keyword>
<evidence type="ECO:0000256" key="4">
    <source>
        <dbReference type="ARBA" id="ARBA00022989"/>
    </source>
</evidence>
<feature type="transmembrane region" description="Helical" evidence="6">
    <location>
        <begin position="764"/>
        <end position="786"/>
    </location>
</feature>
<keyword evidence="5 6" id="KW-0472">Membrane</keyword>
<evidence type="ECO:0000259" key="7">
    <source>
        <dbReference type="Pfam" id="PF02687"/>
    </source>
</evidence>
<dbReference type="PANTHER" id="PTHR30287">
    <property type="entry name" value="MEMBRANE COMPONENT OF PREDICTED ABC SUPERFAMILY METABOLITE UPTAKE TRANSPORTER"/>
    <property type="match status" value="1"/>
</dbReference>
<keyword evidence="2" id="KW-1003">Cell membrane</keyword>
<protein>
    <submittedName>
        <fullName evidence="9">ABC transporter permease</fullName>
    </submittedName>
</protein>
<evidence type="ECO:0000256" key="6">
    <source>
        <dbReference type="SAM" id="Phobius"/>
    </source>
</evidence>
<keyword evidence="4 6" id="KW-1133">Transmembrane helix</keyword>
<proteinExistence type="predicted"/>
<dbReference type="Proteomes" id="UP000630805">
    <property type="component" value="Unassembled WGS sequence"/>
</dbReference>
<feature type="domain" description="ABC3 transporter permease C-terminal" evidence="7">
    <location>
        <begin position="675"/>
        <end position="793"/>
    </location>
</feature>
<evidence type="ECO:0000256" key="3">
    <source>
        <dbReference type="ARBA" id="ARBA00022692"/>
    </source>
</evidence>
<reference evidence="9 10" key="1">
    <citation type="submission" date="2020-06" db="EMBL/GenBank/DDBJ databases">
        <authorList>
            <person name="Cao W.R."/>
        </authorList>
    </citation>
    <scope>NUCLEOTIDE SEQUENCE [LARGE SCALE GENOMIC DNA]</scope>
    <source>
        <strain evidence="9 10">B1Z28</strain>
    </source>
</reference>
<feature type="transmembrane region" description="Helical" evidence="6">
    <location>
        <begin position="374"/>
        <end position="392"/>
    </location>
</feature>
<dbReference type="InterPro" id="IPR003838">
    <property type="entry name" value="ABC3_permease_C"/>
</dbReference>
<dbReference type="InterPro" id="IPR038766">
    <property type="entry name" value="Membrane_comp_ABC_pdt"/>
</dbReference>
<keyword evidence="3 6" id="KW-0812">Transmembrane</keyword>
<feature type="transmembrane region" description="Helical" evidence="6">
    <location>
        <begin position="398"/>
        <end position="423"/>
    </location>
</feature>
<evidence type="ECO:0000256" key="2">
    <source>
        <dbReference type="ARBA" id="ARBA00022475"/>
    </source>
</evidence>
<dbReference type="EMBL" id="JABXWT010000002">
    <property type="protein sequence ID" value="NVO55344.1"/>
    <property type="molecule type" value="Genomic_DNA"/>
</dbReference>
<evidence type="ECO:0000256" key="5">
    <source>
        <dbReference type="ARBA" id="ARBA00023136"/>
    </source>
</evidence>
<dbReference type="PANTHER" id="PTHR30287:SF2">
    <property type="entry name" value="BLL1001 PROTEIN"/>
    <property type="match status" value="1"/>
</dbReference>
<feature type="transmembrane region" description="Helical" evidence="6">
    <location>
        <begin position="329"/>
        <end position="353"/>
    </location>
</feature>
<feature type="transmembrane region" description="Helical" evidence="6">
    <location>
        <begin position="230"/>
        <end position="253"/>
    </location>
</feature>
<comment type="caution">
    <text evidence="9">The sequence shown here is derived from an EMBL/GenBank/DDBJ whole genome shotgun (WGS) entry which is preliminary data.</text>
</comment>
<evidence type="ECO:0000313" key="9">
    <source>
        <dbReference type="EMBL" id="NVO55344.1"/>
    </source>
</evidence>
<dbReference type="Pfam" id="PF02687">
    <property type="entry name" value="FtsX"/>
    <property type="match status" value="2"/>
</dbReference>
<feature type="transmembrane region" description="Helical" evidence="6">
    <location>
        <begin position="723"/>
        <end position="744"/>
    </location>
</feature>
<dbReference type="InterPro" id="IPR025857">
    <property type="entry name" value="MacB_PCD"/>
</dbReference>
<evidence type="ECO:0000313" key="10">
    <source>
        <dbReference type="Proteomes" id="UP000630805"/>
    </source>
</evidence>
<accession>A0ABX2PMJ3</accession>
<sequence>MTAAIVQALLSHWRTHRLLLATLLIGIALATGLWSAVQAINAEARASYAQANAQLALGQFDELRDPAGDIPLSRYVDLRRAGWQVAAVLEGSYRVGGRNLRLMGVDMVAYPALPAVIDAEQSTNPPDPADILTAPGRLLVSPDLAPLLREQNALPPILTTTALPSDVILTDIGVAETLLNKPGAISRLVVLPDQPHVLPPLSEIAPELERVGPASQIDTAQLTDSFHLNLSAFGLLSFAVGLFIVHGTVGLAFAQRRGMIRTLRALGVSIRRLVWLILAELTLLALIGGALGLVLGFFLAGALLPDVAATLRGLYGAPVTGQMSLQPEWALAGLAMAVFGTLLASGHALWRLSQLPLLAGPGLQAWRSSGSRRGFTGIAGFALIVGGVVIYLSFGGLIAGFILLGGLLTGAALLLPLLLSFAISQLARTAQGPVAQWVWADMRAQLPGLSLALMALLLALAANIGVGTMVSSFRLTFVGWLDQRLTSELYVTATDNQQGREVSDWLRPQVDAILPIRSVELEHETGPLFLYGVVDDPVYRQNWPLIASASDVWDKTMAGNAVLINEQLARRANLWPGDDLQFSPARALKIAGVYSDYGNPTGQAIVSMQQLNLISPGVETRRFGIRMDPGRAAEMAQTLRTRFDLPRQAVVQQAAMKAQSLAIFEKTFVVTSALNVLTLGVAGFAILTSLLTLWTQRLPQIAPVWALGLNRAQLSRLELLRSVLLAALTACLALPLGLVLAWVLLTVINVQAFGWRLPMYVFPWDWIVLLLLTLLAAMIAAALPALRMLRLPPADLLKVFANER</sequence>